<dbReference type="Pfam" id="PF08668">
    <property type="entry name" value="HDOD"/>
    <property type="match status" value="1"/>
</dbReference>
<dbReference type="RefSeq" id="WP_284936625.1">
    <property type="nucleotide sequence ID" value="NZ_JANURM010000001.1"/>
</dbReference>
<evidence type="ECO:0000313" key="3">
    <source>
        <dbReference type="EMBL" id="MDL0088087.1"/>
    </source>
</evidence>
<evidence type="ECO:0000259" key="1">
    <source>
        <dbReference type="PROSITE" id="PS51833"/>
    </source>
</evidence>
<dbReference type="PANTHER" id="PTHR33525:SF5">
    <property type="entry name" value="TWO COMPONENT SIGNAL TRANSDUCTION SYSTEM RESPONSE REGULATOR"/>
    <property type="match status" value="1"/>
</dbReference>
<dbReference type="InterPro" id="IPR013976">
    <property type="entry name" value="HDOD"/>
</dbReference>
<dbReference type="SUPFAM" id="SSF109604">
    <property type="entry name" value="HD-domain/PDEase-like"/>
    <property type="match status" value="1"/>
</dbReference>
<dbReference type="Gene3D" id="1.10.3210.10">
    <property type="entry name" value="Hypothetical protein af1432"/>
    <property type="match status" value="1"/>
</dbReference>
<organism evidence="2 4">
    <name type="scientific">Campylobacter gastrosuis</name>
    <dbReference type="NCBI Taxonomy" id="2974576"/>
    <lineage>
        <taxon>Bacteria</taxon>
        <taxon>Pseudomonadati</taxon>
        <taxon>Campylobacterota</taxon>
        <taxon>Epsilonproteobacteria</taxon>
        <taxon>Campylobacterales</taxon>
        <taxon>Campylobacteraceae</taxon>
        <taxon>Campylobacter</taxon>
    </lineage>
</organism>
<reference evidence="2" key="2">
    <citation type="journal article" date="2023" name="Microorganisms">
        <title>Isolation and Genomic Characteristics of Cat-Borne Campylobacter felis sp. nov. and Sheep-Borne Campylobacter ovis sp. nov.</title>
        <authorList>
            <person name="Wang H."/>
            <person name="Li Y."/>
            <person name="Gu Y."/>
            <person name="Zhou G."/>
            <person name="Chen X."/>
            <person name="Zhang X."/>
            <person name="Shao Z."/>
            <person name="Zhang J."/>
            <person name="Zhang M."/>
        </authorList>
    </citation>
    <scope>NUCLEOTIDE SEQUENCE</scope>
    <source>
        <strain evidence="2">PS10</strain>
    </source>
</reference>
<dbReference type="InterPro" id="IPR052340">
    <property type="entry name" value="RNase_Y/CdgJ"/>
</dbReference>
<accession>A0ABT7HLL2</accession>
<comment type="caution">
    <text evidence="2">The sequence shown here is derived from an EMBL/GenBank/DDBJ whole genome shotgun (WGS) entry which is preliminary data.</text>
</comment>
<keyword evidence="4" id="KW-1185">Reference proteome</keyword>
<dbReference type="Proteomes" id="UP001173801">
    <property type="component" value="Unassembled WGS sequence"/>
</dbReference>
<feature type="domain" description="HDOD" evidence="1">
    <location>
        <begin position="12"/>
        <end position="207"/>
    </location>
</feature>
<dbReference type="PANTHER" id="PTHR33525">
    <property type="match status" value="1"/>
</dbReference>
<reference evidence="2" key="1">
    <citation type="submission" date="2022-08" db="EMBL/GenBank/DDBJ databases">
        <authorList>
            <person name="Wang H."/>
        </authorList>
    </citation>
    <scope>NUCLEOTIDE SEQUENCE</scope>
    <source>
        <strain evidence="2">PS10</strain>
    </source>
</reference>
<dbReference type="EMBL" id="JANURM010000001">
    <property type="protein sequence ID" value="MDL0087876.1"/>
    <property type="molecule type" value="Genomic_DNA"/>
</dbReference>
<name>A0ABT7HLL2_9BACT</name>
<dbReference type="EMBL" id="JANURM010000001">
    <property type="protein sequence ID" value="MDL0088087.1"/>
    <property type="molecule type" value="Genomic_DNA"/>
</dbReference>
<evidence type="ECO:0000313" key="2">
    <source>
        <dbReference type="EMBL" id="MDL0087876.1"/>
    </source>
</evidence>
<gene>
    <name evidence="2" type="ORF">NYG85_00610</name>
    <name evidence="3" type="ORF">NYG85_01685</name>
</gene>
<dbReference type="PROSITE" id="PS51833">
    <property type="entry name" value="HDOD"/>
    <property type="match status" value="1"/>
</dbReference>
<protein>
    <submittedName>
        <fullName evidence="2">HDOD domain-containing protein</fullName>
    </submittedName>
</protein>
<sequence>MTDELKTRVKSLPPLPESFQKIRQACEGDGGIDEVAKAIEGDPMVVADLLKTANSPLYGFNRQIKNVLQAVSLFGKTMTKSLVMNSTIKGLLKIDVRPYGITPEQFVNISNLQSAIAKRWFKRIMPSLVEELFLCALLQDTGKIILADEIIRENAVDRFKGDLGVMSVSEAERDYFGTTSVLLTADIFDHWRFEPNMIDFIRHSDDPSAAPDDRQKVAAALYVLRILCGVKDPLSQKSIELAINTAKHFGFDTQILADVIGEVKA</sequence>
<evidence type="ECO:0000313" key="4">
    <source>
        <dbReference type="Proteomes" id="UP001173801"/>
    </source>
</evidence>
<proteinExistence type="predicted"/>